<dbReference type="InterPro" id="IPR036388">
    <property type="entry name" value="WH-like_DNA-bd_sf"/>
</dbReference>
<accession>A0ABW3HUZ8</accession>
<protein>
    <submittedName>
        <fullName evidence="5">FadR/GntR family transcriptional regulator</fullName>
    </submittedName>
</protein>
<dbReference type="SUPFAM" id="SSF46785">
    <property type="entry name" value="Winged helix' DNA-binding domain"/>
    <property type="match status" value="1"/>
</dbReference>
<dbReference type="InterPro" id="IPR011711">
    <property type="entry name" value="GntR_C"/>
</dbReference>
<proteinExistence type="predicted"/>
<dbReference type="RefSeq" id="WP_377566793.1">
    <property type="nucleotide sequence ID" value="NZ_JBHTJZ010000034.1"/>
</dbReference>
<name>A0ABW3HUZ8_9BACL</name>
<gene>
    <name evidence="5" type="ORF">ACFQ2I_18405</name>
</gene>
<dbReference type="Proteomes" id="UP001596989">
    <property type="component" value="Unassembled WGS sequence"/>
</dbReference>
<dbReference type="InterPro" id="IPR000524">
    <property type="entry name" value="Tscrpt_reg_HTH_GntR"/>
</dbReference>
<evidence type="ECO:0000256" key="3">
    <source>
        <dbReference type="ARBA" id="ARBA00023163"/>
    </source>
</evidence>
<evidence type="ECO:0000313" key="5">
    <source>
        <dbReference type="EMBL" id="MFD0961326.1"/>
    </source>
</evidence>
<dbReference type="Pfam" id="PF07729">
    <property type="entry name" value="FCD"/>
    <property type="match status" value="1"/>
</dbReference>
<organism evidence="5 6">
    <name type="scientific">Paenibacillus chungangensis</name>
    <dbReference type="NCBI Taxonomy" id="696535"/>
    <lineage>
        <taxon>Bacteria</taxon>
        <taxon>Bacillati</taxon>
        <taxon>Bacillota</taxon>
        <taxon>Bacilli</taxon>
        <taxon>Bacillales</taxon>
        <taxon>Paenibacillaceae</taxon>
        <taxon>Paenibacillus</taxon>
    </lineage>
</organism>
<dbReference type="SMART" id="SM00345">
    <property type="entry name" value="HTH_GNTR"/>
    <property type="match status" value="1"/>
</dbReference>
<evidence type="ECO:0000256" key="2">
    <source>
        <dbReference type="ARBA" id="ARBA00023125"/>
    </source>
</evidence>
<evidence type="ECO:0000259" key="4">
    <source>
        <dbReference type="PROSITE" id="PS50949"/>
    </source>
</evidence>
<dbReference type="PANTHER" id="PTHR43537">
    <property type="entry name" value="TRANSCRIPTIONAL REGULATOR, GNTR FAMILY"/>
    <property type="match status" value="1"/>
</dbReference>
<dbReference type="InterPro" id="IPR008920">
    <property type="entry name" value="TF_FadR/GntR_C"/>
</dbReference>
<keyword evidence="1" id="KW-0805">Transcription regulation</keyword>
<dbReference type="PANTHER" id="PTHR43537:SF5">
    <property type="entry name" value="UXU OPERON TRANSCRIPTIONAL REGULATOR"/>
    <property type="match status" value="1"/>
</dbReference>
<evidence type="ECO:0000256" key="1">
    <source>
        <dbReference type="ARBA" id="ARBA00023015"/>
    </source>
</evidence>
<dbReference type="SMART" id="SM00895">
    <property type="entry name" value="FCD"/>
    <property type="match status" value="1"/>
</dbReference>
<keyword evidence="2" id="KW-0238">DNA-binding</keyword>
<dbReference type="Gene3D" id="1.20.120.530">
    <property type="entry name" value="GntR ligand-binding domain-like"/>
    <property type="match status" value="1"/>
</dbReference>
<feature type="domain" description="HTH gntR-type" evidence="4">
    <location>
        <begin position="10"/>
        <end position="78"/>
    </location>
</feature>
<dbReference type="CDD" id="cd07377">
    <property type="entry name" value="WHTH_GntR"/>
    <property type="match status" value="1"/>
</dbReference>
<dbReference type="PROSITE" id="PS50949">
    <property type="entry name" value="HTH_GNTR"/>
    <property type="match status" value="1"/>
</dbReference>
<dbReference type="InterPro" id="IPR036390">
    <property type="entry name" value="WH_DNA-bd_sf"/>
</dbReference>
<dbReference type="Pfam" id="PF00392">
    <property type="entry name" value="GntR"/>
    <property type="match status" value="1"/>
</dbReference>
<evidence type="ECO:0000313" key="6">
    <source>
        <dbReference type="Proteomes" id="UP001596989"/>
    </source>
</evidence>
<dbReference type="EMBL" id="JBHTJZ010000034">
    <property type="protein sequence ID" value="MFD0961326.1"/>
    <property type="molecule type" value="Genomic_DNA"/>
</dbReference>
<keyword evidence="3" id="KW-0804">Transcription</keyword>
<dbReference type="SUPFAM" id="SSF48008">
    <property type="entry name" value="GntR ligand-binding domain-like"/>
    <property type="match status" value="1"/>
</dbReference>
<reference evidence="6" key="1">
    <citation type="journal article" date="2019" name="Int. J. Syst. Evol. Microbiol.">
        <title>The Global Catalogue of Microorganisms (GCM) 10K type strain sequencing project: providing services to taxonomists for standard genome sequencing and annotation.</title>
        <authorList>
            <consortium name="The Broad Institute Genomics Platform"/>
            <consortium name="The Broad Institute Genome Sequencing Center for Infectious Disease"/>
            <person name="Wu L."/>
            <person name="Ma J."/>
        </authorList>
    </citation>
    <scope>NUCLEOTIDE SEQUENCE [LARGE SCALE GENOMIC DNA]</scope>
    <source>
        <strain evidence="6">CCUG 59129</strain>
    </source>
</reference>
<sequence>MKPIQKHERLTLSKIVSENLKEYILNYQLEPGQKLPSERDLVKMLNVSRTVLREALRILESTGIITIRHGEGAYVQDDSNLTSLFEHMIFMWKLGNKTRGDLLELRQIFELTAIEQAVQSASDEDLEALKQLALRMQAFTDTKSIQDADIEFHRGLLKATNNKLFVQMTDLIIEYFANVPHDHMSVTERDKSVNDHLQIVEALRERDAAKGKQLLTSHLNYSKQYLQSVNESL</sequence>
<dbReference type="Gene3D" id="1.10.10.10">
    <property type="entry name" value="Winged helix-like DNA-binding domain superfamily/Winged helix DNA-binding domain"/>
    <property type="match status" value="1"/>
</dbReference>
<dbReference type="PRINTS" id="PR00035">
    <property type="entry name" value="HTHGNTR"/>
</dbReference>
<keyword evidence="6" id="KW-1185">Reference proteome</keyword>
<comment type="caution">
    <text evidence="5">The sequence shown here is derived from an EMBL/GenBank/DDBJ whole genome shotgun (WGS) entry which is preliminary data.</text>
</comment>